<comment type="caution">
    <text evidence="2">The sequence shown here is derived from an EMBL/GenBank/DDBJ whole genome shotgun (WGS) entry which is preliminary data.</text>
</comment>
<dbReference type="InterPro" id="IPR038538">
    <property type="entry name" value="MTERF_sf"/>
</dbReference>
<sequence>MASRREMMVIVRSTSKTSLSRATGRPARRARVASAADDLSSAPDGASGNFERLIARNAWLFPAPELDAEREALDAFWRQKGAIDGSMRAALVEMGKDLATEEAARELYGDPEALGHAVERLEALLPNGTSVARMLWHCPEVLKLPLSEIAQRMIALKRAFPRADAERILEGNPGALLTDDLERVAAALEELQREFPRVDMNAVVNFEPHVVHESLPSRVRAIKGVKPGNRSPSLRAFYPPPSDAPDGRTEPASNAALFAKVFLLETDGCYPRSNF</sequence>
<feature type="region of interest" description="Disordered" evidence="1">
    <location>
        <begin position="15"/>
        <end position="44"/>
    </location>
</feature>
<dbReference type="Proteomes" id="UP000009170">
    <property type="component" value="Unassembled WGS sequence"/>
</dbReference>
<reference evidence="2 3" key="2">
    <citation type="journal article" date="2014" name="BMC Genomics">
        <title>An improved genome of the model marine alga Ostreococcus tauri unfolds by assessing Illumina de novo assemblies.</title>
        <authorList>
            <person name="Blanc-Mathieu R."/>
            <person name="Verhelst B."/>
            <person name="Derelle E."/>
            <person name="Rombauts S."/>
            <person name="Bouget F.Y."/>
            <person name="Carre I."/>
            <person name="Chateau A."/>
            <person name="Eyre-Walker A."/>
            <person name="Grimsley N."/>
            <person name="Moreau H."/>
            <person name="Piegu B."/>
            <person name="Rivals E."/>
            <person name="Schackwitz W."/>
            <person name="Van de Peer Y."/>
            <person name="Piganeau G."/>
        </authorList>
    </citation>
    <scope>NUCLEOTIDE SEQUENCE [LARGE SCALE GENOMIC DNA]</scope>
    <source>
        <strain evidence="3">OTTH 0595 / CCAP 157/2 / RCC745</strain>
    </source>
</reference>
<dbReference type="GeneID" id="9836271"/>
<accession>A0A090MCG6</accession>
<protein>
    <submittedName>
        <fullName evidence="2">Unnamed product</fullName>
    </submittedName>
</protein>
<evidence type="ECO:0000256" key="1">
    <source>
        <dbReference type="SAM" id="MobiDB-lite"/>
    </source>
</evidence>
<gene>
    <name evidence="2" type="ORF">OT_ostta12g00600</name>
</gene>
<dbReference type="AlphaFoldDB" id="A0A090MCG6"/>
<evidence type="ECO:0000313" key="3">
    <source>
        <dbReference type="Proteomes" id="UP000009170"/>
    </source>
</evidence>
<reference evidence="3" key="1">
    <citation type="journal article" date="2006" name="Proc. Natl. Acad. Sci. U.S.A.">
        <title>Genome analysis of the smallest free-living eukaryote Ostreococcus tauri unveils many unique features.</title>
        <authorList>
            <person name="Derelle E."/>
            <person name="Ferraz C."/>
            <person name="Rombauts S."/>
            <person name="Rouze P."/>
            <person name="Worden A.Z."/>
            <person name="Robbens S."/>
            <person name="Partensky F."/>
            <person name="Degroeve S."/>
            <person name="Echeynie S."/>
            <person name="Cooke R."/>
            <person name="Saeys Y."/>
            <person name="Wuyts J."/>
            <person name="Jabbari K."/>
            <person name="Bowler C."/>
            <person name="Panaud O."/>
            <person name="Piegu B."/>
            <person name="Ball S.G."/>
            <person name="Ral J.-P."/>
            <person name="Bouget F.-Y."/>
            <person name="Piganeau G."/>
            <person name="De Baets B."/>
            <person name="Picard A."/>
            <person name="Delseny M."/>
            <person name="Demaille J."/>
            <person name="Van de Peer Y."/>
            <person name="Moreau H."/>
        </authorList>
    </citation>
    <scope>NUCLEOTIDE SEQUENCE [LARGE SCALE GENOMIC DNA]</scope>
    <source>
        <strain evidence="3">OTTH 0595 / CCAP 157/2 / RCC745</strain>
    </source>
</reference>
<feature type="compositionally biased region" description="Low complexity" evidence="1">
    <location>
        <begin position="32"/>
        <end position="44"/>
    </location>
</feature>
<dbReference type="EMBL" id="CAID01000012">
    <property type="protein sequence ID" value="CEF99794.1"/>
    <property type="molecule type" value="Genomic_DNA"/>
</dbReference>
<dbReference type="OrthoDB" id="10384976at2759"/>
<dbReference type="InParanoid" id="A0A090MCG6"/>
<evidence type="ECO:0000313" key="2">
    <source>
        <dbReference type="EMBL" id="CEF99794.1"/>
    </source>
</evidence>
<feature type="region of interest" description="Disordered" evidence="1">
    <location>
        <begin position="231"/>
        <end position="251"/>
    </location>
</feature>
<keyword evidence="3" id="KW-1185">Reference proteome</keyword>
<dbReference type="RefSeq" id="XP_003082215.2">
    <property type="nucleotide sequence ID" value="XM_003082167.2"/>
</dbReference>
<organism evidence="2 3">
    <name type="scientific">Ostreococcus tauri</name>
    <name type="common">Marine green alga</name>
    <dbReference type="NCBI Taxonomy" id="70448"/>
    <lineage>
        <taxon>Eukaryota</taxon>
        <taxon>Viridiplantae</taxon>
        <taxon>Chlorophyta</taxon>
        <taxon>Mamiellophyceae</taxon>
        <taxon>Mamiellales</taxon>
        <taxon>Bathycoccaceae</taxon>
        <taxon>Ostreococcus</taxon>
    </lineage>
</organism>
<dbReference type="KEGG" id="ota:OT_ostta12g00600"/>
<name>A0A090MCG6_OSTTA</name>
<dbReference type="Gene3D" id="1.25.70.10">
    <property type="entry name" value="Transcription termination factor 3, mitochondrial"/>
    <property type="match status" value="1"/>
</dbReference>
<proteinExistence type="predicted"/>